<evidence type="ECO:0008006" key="3">
    <source>
        <dbReference type="Google" id="ProtNLM"/>
    </source>
</evidence>
<gene>
    <name evidence="1" type="ordered locus">SVI_0536</name>
</gene>
<accession>D4ZFQ8</accession>
<dbReference type="Proteomes" id="UP000002350">
    <property type="component" value="Chromosome"/>
</dbReference>
<reference evidence="2" key="1">
    <citation type="journal article" date="2010" name="Mol. Biosyst.">
        <title>Complete genome sequence and comparative analysis of Shewanella violacea, a psychrophilic and piezophilic bacterium from deep sea floor sediments.</title>
        <authorList>
            <person name="Aono E."/>
            <person name="Baba T."/>
            <person name="Ara T."/>
            <person name="Nishi T."/>
            <person name="Nakamichi T."/>
            <person name="Inamoto E."/>
            <person name="Toyonaga H."/>
            <person name="Hasegawa M."/>
            <person name="Takai Y."/>
            <person name="Okumura Y."/>
            <person name="Baba M."/>
            <person name="Tomita M."/>
            <person name="Kato C."/>
            <person name="Oshima T."/>
            <person name="Nakasone K."/>
            <person name="Mori H."/>
        </authorList>
    </citation>
    <scope>NUCLEOTIDE SEQUENCE [LARGE SCALE GENOMIC DNA]</scope>
    <source>
        <strain evidence="2">JCM 10179 / CIP 106290 / LMG 19151 / DSS12</strain>
    </source>
</reference>
<dbReference type="KEGG" id="svo:SVI_0536"/>
<dbReference type="EMBL" id="AP011177">
    <property type="protein sequence ID" value="BAJ00507.1"/>
    <property type="molecule type" value="Genomic_DNA"/>
</dbReference>
<dbReference type="AlphaFoldDB" id="D4ZFQ8"/>
<dbReference type="HOGENOM" id="CLU_1271551_0_0_6"/>
<organism evidence="1 2">
    <name type="scientific">Shewanella violacea (strain JCM 10179 / CIP 106290 / LMG 19151 / DSS12)</name>
    <dbReference type="NCBI Taxonomy" id="637905"/>
    <lineage>
        <taxon>Bacteria</taxon>
        <taxon>Pseudomonadati</taxon>
        <taxon>Pseudomonadota</taxon>
        <taxon>Gammaproteobacteria</taxon>
        <taxon>Alteromonadales</taxon>
        <taxon>Shewanellaceae</taxon>
        <taxon>Shewanella</taxon>
    </lineage>
</organism>
<protein>
    <recommendedName>
        <fullName evidence="3">DUF4178 domain-containing protein</fullName>
    </recommendedName>
</protein>
<evidence type="ECO:0000313" key="1">
    <source>
        <dbReference type="EMBL" id="BAJ00507.1"/>
    </source>
</evidence>
<name>D4ZFQ8_SHEVD</name>
<keyword evidence="2" id="KW-1185">Reference proteome</keyword>
<dbReference type="eggNOG" id="ENOG50329SQ">
    <property type="taxonomic scope" value="Bacteria"/>
</dbReference>
<dbReference type="STRING" id="637905.SVI_0536"/>
<sequence length="227" mass="26302">MKYINQSGVMMSFLKGLFGKKEAPQRQLDHPSKLLKGDMISLDDSFALPPQLRGQQLRVESISTYEYQRSQQTEWILKGHGNDTVFLSLDEDDETYLAFSIKINRSMVEHIFDLDQFGAIFEEDEQAQLTTLKLPSELVSEFSQWLGKEYHQVNFAQFGYFHREDFRGKKPPQDADGATGDEFESYHLLDEDEKYAVDVEVYADGDTDVMLTLYRPLADIRDYWPGK</sequence>
<proteinExistence type="predicted"/>
<evidence type="ECO:0000313" key="2">
    <source>
        <dbReference type="Proteomes" id="UP000002350"/>
    </source>
</evidence>